<name>A0ABQ0XCL8_9MICC</name>
<accession>A0ABQ0XCL8</accession>
<protein>
    <recommendedName>
        <fullName evidence="3">Transposase</fullName>
    </recommendedName>
</protein>
<organism evidence="1 2">
    <name type="scientific">Kocuria flava</name>
    <dbReference type="NCBI Taxonomy" id="446860"/>
    <lineage>
        <taxon>Bacteria</taxon>
        <taxon>Bacillati</taxon>
        <taxon>Actinomycetota</taxon>
        <taxon>Actinomycetes</taxon>
        <taxon>Micrococcales</taxon>
        <taxon>Micrococcaceae</taxon>
        <taxon>Kocuria</taxon>
    </lineage>
</organism>
<evidence type="ECO:0000313" key="2">
    <source>
        <dbReference type="Proteomes" id="UP000321155"/>
    </source>
</evidence>
<dbReference type="Proteomes" id="UP000321155">
    <property type="component" value="Unassembled WGS sequence"/>
</dbReference>
<keyword evidence="2" id="KW-1185">Reference proteome</keyword>
<proteinExistence type="predicted"/>
<sequence length="79" mass="8292">MAHSVRSHTNTPGVPVVPAVAVAHHRPRQGTPRVAVTAGQGGQVRFEVGALQSGDGDRLIEVLHQIALGDWGQGLQRSV</sequence>
<reference evidence="1 2" key="1">
    <citation type="submission" date="2019-07" db="EMBL/GenBank/DDBJ databases">
        <title>Whole genome shotgun sequence of Kocuria flava NBRC 107626.</title>
        <authorList>
            <person name="Hosoyama A."/>
            <person name="Uohara A."/>
            <person name="Ohji S."/>
            <person name="Ichikawa N."/>
        </authorList>
    </citation>
    <scope>NUCLEOTIDE SEQUENCE [LARGE SCALE GENOMIC DNA]</scope>
    <source>
        <strain evidence="1 2">NBRC 107626</strain>
    </source>
</reference>
<evidence type="ECO:0000313" key="1">
    <source>
        <dbReference type="EMBL" id="GEO93629.1"/>
    </source>
</evidence>
<evidence type="ECO:0008006" key="3">
    <source>
        <dbReference type="Google" id="ProtNLM"/>
    </source>
</evidence>
<dbReference type="EMBL" id="BJZR01000144">
    <property type="protein sequence ID" value="GEO93629.1"/>
    <property type="molecule type" value="Genomic_DNA"/>
</dbReference>
<gene>
    <name evidence="1" type="ORF">KFL01_29350</name>
</gene>
<comment type="caution">
    <text evidence="1">The sequence shown here is derived from an EMBL/GenBank/DDBJ whole genome shotgun (WGS) entry which is preliminary data.</text>
</comment>